<name>A0A8H9N211_VIBVL</name>
<organism evidence="1">
    <name type="scientific">Vibrio vulnificus</name>
    <dbReference type="NCBI Taxonomy" id="672"/>
    <lineage>
        <taxon>Bacteria</taxon>
        <taxon>Pseudomonadati</taxon>
        <taxon>Pseudomonadota</taxon>
        <taxon>Gammaproteobacteria</taxon>
        <taxon>Vibrionales</taxon>
        <taxon>Vibrionaceae</taxon>
        <taxon>Vibrio</taxon>
    </lineage>
</organism>
<evidence type="ECO:0000313" key="1">
    <source>
        <dbReference type="EMBL" id="HAS8541309.1"/>
    </source>
</evidence>
<proteinExistence type="predicted"/>
<protein>
    <submittedName>
        <fullName evidence="1">Uncharacterized protein</fullName>
    </submittedName>
</protein>
<accession>A0A8H9N211</accession>
<dbReference type="AlphaFoldDB" id="A0A8H9N211"/>
<comment type="caution">
    <text evidence="1">The sequence shown here is derived from an EMBL/GenBank/DDBJ whole genome shotgun (WGS) entry which is preliminary data.</text>
</comment>
<sequence length="155" mass="17608">MYKDIITIQSLLEAQGISLAETFGKRVQYNFNAEIHGLNVVVKIFSFTSGVLNIQFHFEQNGHAFTSLHLDADPDFSEEKDGEPVIVTYYDSSQCFKIQINDRFLKAIAKDLGTKPYIIQMVQAEVARIMAQFLGEFEGSDEEKALHAYARKHKV</sequence>
<dbReference type="EMBL" id="DACRBY010000020">
    <property type="protein sequence ID" value="HAS8541309.1"/>
    <property type="molecule type" value="Genomic_DNA"/>
</dbReference>
<dbReference type="Proteomes" id="UP000863257">
    <property type="component" value="Unassembled WGS sequence"/>
</dbReference>
<reference evidence="1" key="1">
    <citation type="journal article" date="2018" name="Genome Biol.">
        <title>SKESA: strategic k-mer extension for scrupulous assemblies.</title>
        <authorList>
            <person name="Souvorov A."/>
            <person name="Agarwala R."/>
            <person name="Lipman D.J."/>
        </authorList>
    </citation>
    <scope>NUCLEOTIDE SEQUENCE</scope>
    <source>
        <strain evidence="1">BCW_3452</strain>
    </source>
</reference>
<gene>
    <name evidence="1" type="ORF">I7730_16115</name>
</gene>
<reference evidence="1" key="2">
    <citation type="submission" date="2019-01" db="EMBL/GenBank/DDBJ databases">
        <authorList>
            <consortium name="NCBI Pathogen Detection Project"/>
        </authorList>
    </citation>
    <scope>NUCLEOTIDE SEQUENCE</scope>
    <source>
        <strain evidence="1">BCW_3452</strain>
    </source>
</reference>